<dbReference type="Proteomes" id="UP001732700">
    <property type="component" value="Chromosome 5C"/>
</dbReference>
<dbReference type="EnsemblPlants" id="AVESA.00010b.r2.5CG0875950.1">
    <property type="protein sequence ID" value="AVESA.00010b.r2.5CG0875950.1.CDS.1"/>
    <property type="gene ID" value="AVESA.00010b.r2.5CG0875950"/>
</dbReference>
<evidence type="ECO:0000313" key="1">
    <source>
        <dbReference type="EnsemblPlants" id="AVESA.00010b.r2.5CG0875950.1.CDS.1"/>
    </source>
</evidence>
<organism evidence="1 2">
    <name type="scientific">Avena sativa</name>
    <name type="common">Oat</name>
    <dbReference type="NCBI Taxonomy" id="4498"/>
    <lineage>
        <taxon>Eukaryota</taxon>
        <taxon>Viridiplantae</taxon>
        <taxon>Streptophyta</taxon>
        <taxon>Embryophyta</taxon>
        <taxon>Tracheophyta</taxon>
        <taxon>Spermatophyta</taxon>
        <taxon>Magnoliopsida</taxon>
        <taxon>Liliopsida</taxon>
        <taxon>Poales</taxon>
        <taxon>Poaceae</taxon>
        <taxon>BOP clade</taxon>
        <taxon>Pooideae</taxon>
        <taxon>Poodae</taxon>
        <taxon>Poeae</taxon>
        <taxon>Poeae Chloroplast Group 1 (Aveneae type)</taxon>
        <taxon>Aveninae</taxon>
        <taxon>Avena</taxon>
    </lineage>
</organism>
<sequence>MHLIAQPLVHYLCLYRASHGPAKSDLNLAASLQSQHCTHLVPCQLLVSLISLPLYIHELRHQHFINKLTDQASRGKIPENQEHKAAMAMIHPKKLAQLVRKWQRVKTASREDEVCCTTSPVADKGHCAMYTADGRRFEVPLAYLGTAVFGELLRMSQEEAGFTCDSRITLPFDAAVMEYVMCLVRRNASEEVERAFLSSVVMPCQYSSCTVPHVVLHQQLAVCSS</sequence>
<name>A0ACD5XTI5_AVESA</name>
<evidence type="ECO:0000313" key="2">
    <source>
        <dbReference type="Proteomes" id="UP001732700"/>
    </source>
</evidence>
<reference evidence="1" key="2">
    <citation type="submission" date="2025-09" db="UniProtKB">
        <authorList>
            <consortium name="EnsemblPlants"/>
        </authorList>
    </citation>
    <scope>IDENTIFICATION</scope>
</reference>
<accession>A0ACD5XTI5</accession>
<protein>
    <submittedName>
        <fullName evidence="1">Uncharacterized protein</fullName>
    </submittedName>
</protein>
<keyword evidence="2" id="KW-1185">Reference proteome</keyword>
<reference evidence="1" key="1">
    <citation type="submission" date="2021-05" db="EMBL/GenBank/DDBJ databases">
        <authorList>
            <person name="Scholz U."/>
            <person name="Mascher M."/>
            <person name="Fiebig A."/>
        </authorList>
    </citation>
    <scope>NUCLEOTIDE SEQUENCE [LARGE SCALE GENOMIC DNA]</scope>
</reference>
<proteinExistence type="predicted"/>